<feature type="binding site" evidence="2">
    <location>
        <position position="362"/>
    </location>
    <ligand>
        <name>L-tryptophan</name>
        <dbReference type="ChEBI" id="CHEBI:57912"/>
    </ligand>
</feature>
<sequence>MHGAPALLPFHSQADMNQQIKHIVIVGGGAAGWITAGRIAARHARAESGITVTLVESPTIGPIGVGEGTWPTMRSTLMKMGISETDFMRECDATFKQGAKFARWVDGTADDFYYHPLMLPQGFGQMDLVPYWQTACAGRSFSDTVCLQEQVCEHGLAPKMITTPEYASVANYAYHLDAGKFVGFLTRHCVDKLGVKHVLGDVTEVKSAPNGDITAIVTAQQGEIAGDLFVDCTGFSSLLLGKHLEVPFVDKGDVLFIDKAIAAQVPYEHPDAPIATHTISTGQAAGWIWDIGLVNRRGIGYVYSTRYTSDDEAEAALRAYIGPAGKTVNTRRIPIRSGHRQLFWKNNCVAVGLAAGFLEPLEASALVLVELSADMLAEQLPASRDIVDIVARRFNDTFLYRWDRIIDFLKLHYILSKRTDNAFWTDNRAAETIPDSLQDLMRLWRYRPPGNCDFTSNNEVFPAASYQYVLYGMGFKTDPEFLRPSASEQRAAQEHLAQNSAAIKKALRMLPAHRELIAKIHAYGLPAV</sequence>
<dbReference type="SUPFAM" id="SSF51905">
    <property type="entry name" value="FAD/NAD(P)-binding domain"/>
    <property type="match status" value="1"/>
</dbReference>
<feature type="binding site" evidence="2">
    <location>
        <position position="353"/>
    </location>
    <ligand>
        <name>FAD</name>
        <dbReference type="ChEBI" id="CHEBI:57692"/>
    </ligand>
</feature>
<evidence type="ECO:0000313" key="4">
    <source>
        <dbReference type="Proteomes" id="UP000315112"/>
    </source>
</evidence>
<dbReference type="EMBL" id="VLKW01000008">
    <property type="protein sequence ID" value="TWI44865.1"/>
    <property type="molecule type" value="Genomic_DNA"/>
</dbReference>
<dbReference type="InterPro" id="IPR050816">
    <property type="entry name" value="Flavin-dep_Halogenase_NPB"/>
</dbReference>
<keyword evidence="2" id="KW-0547">Nucleotide-binding</keyword>
<name>A0A562PK67_9BURK</name>
<dbReference type="InterPro" id="IPR033856">
    <property type="entry name" value="Trp_halogen"/>
</dbReference>
<keyword evidence="2" id="KW-0285">Flavoprotein</keyword>
<gene>
    <name evidence="3" type="ORF">IP92_04039</name>
</gene>
<dbReference type="AlphaFoldDB" id="A0A562PK67"/>
<dbReference type="GO" id="GO:0004497">
    <property type="term" value="F:monooxygenase activity"/>
    <property type="evidence" value="ECO:0007669"/>
    <property type="project" value="InterPro"/>
</dbReference>
<feature type="binding site" evidence="2">
    <location>
        <begin position="28"/>
        <end position="31"/>
    </location>
    <ligand>
        <name>FAD</name>
        <dbReference type="ChEBI" id="CHEBI:57692"/>
    </ligand>
</feature>
<feature type="binding site" evidence="2">
    <location>
        <position position="202"/>
    </location>
    <ligand>
        <name>FAD</name>
        <dbReference type="ChEBI" id="CHEBI:57692"/>
    </ligand>
</feature>
<dbReference type="Pfam" id="PF04820">
    <property type="entry name" value="Trp_halogenase"/>
    <property type="match status" value="1"/>
</dbReference>
<dbReference type="PANTHER" id="PTHR43747:SF4">
    <property type="entry name" value="FLAVIN-DEPENDENT TRYPTOPHAN HALOGENASE"/>
    <property type="match status" value="1"/>
</dbReference>
<feature type="active site" evidence="1">
    <location>
        <position position="96"/>
    </location>
</feature>
<dbReference type="PIRSF" id="PIRSF011396">
    <property type="entry name" value="Trp_halogenase"/>
    <property type="match status" value="1"/>
</dbReference>
<dbReference type="InterPro" id="IPR036188">
    <property type="entry name" value="FAD/NAD-bd_sf"/>
</dbReference>
<comment type="caution">
    <text evidence="3">The sequence shown here is derived from an EMBL/GenBank/DDBJ whole genome shotgun (WGS) entry which is preliminary data.</text>
</comment>
<evidence type="ECO:0000313" key="3">
    <source>
        <dbReference type="EMBL" id="TWI44865.1"/>
    </source>
</evidence>
<dbReference type="GO" id="GO:0000166">
    <property type="term" value="F:nucleotide binding"/>
    <property type="evidence" value="ECO:0007669"/>
    <property type="project" value="UniProtKB-KW"/>
</dbReference>
<accession>A0A562PK67</accession>
<dbReference type="PANTHER" id="PTHR43747">
    <property type="entry name" value="FAD-BINDING PROTEIN"/>
    <property type="match status" value="1"/>
</dbReference>
<dbReference type="InterPro" id="IPR006905">
    <property type="entry name" value="Flavin_halogenase"/>
</dbReference>
<organism evidence="3 4">
    <name type="scientific">Pseudoduganella flava</name>
    <dbReference type="NCBI Taxonomy" id="871742"/>
    <lineage>
        <taxon>Bacteria</taxon>
        <taxon>Pseudomonadati</taxon>
        <taxon>Pseudomonadota</taxon>
        <taxon>Betaproteobacteria</taxon>
        <taxon>Burkholderiales</taxon>
        <taxon>Oxalobacteraceae</taxon>
        <taxon>Telluria group</taxon>
        <taxon>Pseudoduganella</taxon>
    </lineage>
</organism>
<dbReference type="Proteomes" id="UP000315112">
    <property type="component" value="Unassembled WGS sequence"/>
</dbReference>
<evidence type="ECO:0000256" key="1">
    <source>
        <dbReference type="PIRSR" id="PIRSR011396-1"/>
    </source>
</evidence>
<proteinExistence type="predicted"/>
<feature type="binding site" evidence="2">
    <location>
        <position position="96"/>
    </location>
    <ligand>
        <name>7-chloro-L-tryptophan</name>
        <dbReference type="ChEBI" id="CHEBI:58713"/>
    </ligand>
</feature>
<dbReference type="Gene3D" id="3.50.50.60">
    <property type="entry name" value="FAD/NAD(P)-binding domain"/>
    <property type="match status" value="1"/>
</dbReference>
<keyword evidence="2" id="KW-0274">FAD</keyword>
<reference evidence="3 4" key="1">
    <citation type="journal article" date="2015" name="Stand. Genomic Sci.">
        <title>Genomic Encyclopedia of Bacterial and Archaeal Type Strains, Phase III: the genomes of soil and plant-associated and newly described type strains.</title>
        <authorList>
            <person name="Whitman W.B."/>
            <person name="Woyke T."/>
            <person name="Klenk H.P."/>
            <person name="Zhou Y."/>
            <person name="Lilburn T.G."/>
            <person name="Beck B.J."/>
            <person name="De Vos P."/>
            <person name="Vandamme P."/>
            <person name="Eisen J.A."/>
            <person name="Garrity G."/>
            <person name="Hugenholtz P."/>
            <person name="Kyrpides N.C."/>
        </authorList>
    </citation>
    <scope>NUCLEOTIDE SEQUENCE [LARGE SCALE GENOMIC DNA]</scope>
    <source>
        <strain evidence="3 4">CGMCC 1.10685</strain>
    </source>
</reference>
<evidence type="ECO:0000256" key="2">
    <source>
        <dbReference type="PIRSR" id="PIRSR011396-2"/>
    </source>
</evidence>
<protein>
    <submittedName>
        <fullName evidence="3">Tryptophan halogenase</fullName>
    </submittedName>
</protein>